<dbReference type="Gramene" id="rna-AYBTSS11_LOCUS5746">
    <property type="protein sequence ID" value="CAJ1932305.1"/>
    <property type="gene ID" value="gene-AYBTSS11_LOCUS5746"/>
</dbReference>
<protein>
    <submittedName>
        <fullName evidence="1">Uncharacterized protein</fullName>
    </submittedName>
</protein>
<keyword evidence="3" id="KW-1185">Reference proteome</keyword>
<proteinExistence type="predicted"/>
<sequence>MLYTIKHWKNPWIIRYEGIIGQVARERKRGFAKVTGLKIEQLKAELAQLDKAGVRNLITGLHSTEEFVPGSGSGSEQNVDSGVGEGEQENRVMRYGPVTNYGGEVLLLQFCSVKKDDRERWWLR</sequence>
<dbReference type="EMBL" id="OY731399">
    <property type="protein sequence ID" value="CAJ1932305.1"/>
    <property type="molecule type" value="Genomic_DNA"/>
</dbReference>
<dbReference type="AlphaFoldDB" id="A0AA86RWE7"/>
<evidence type="ECO:0000313" key="2">
    <source>
        <dbReference type="EMBL" id="CAJ1932305.1"/>
    </source>
</evidence>
<name>A0AA86RWE7_9FABA</name>
<gene>
    <name evidence="1" type="ORF">AYBTSS11_LOCUS5741</name>
    <name evidence="2" type="ORF">AYBTSS11_LOCUS5746</name>
</gene>
<accession>A0AA86RWE7</accession>
<dbReference type="Proteomes" id="UP001189624">
    <property type="component" value="Chromosome 2"/>
</dbReference>
<dbReference type="Gramene" id="rna-AYBTSS11_LOCUS5741">
    <property type="protein sequence ID" value="CAJ1932300.1"/>
    <property type="gene ID" value="gene-AYBTSS11_LOCUS5741"/>
</dbReference>
<organism evidence="1 3">
    <name type="scientific">Sphenostylis stenocarpa</name>
    <dbReference type="NCBI Taxonomy" id="92480"/>
    <lineage>
        <taxon>Eukaryota</taxon>
        <taxon>Viridiplantae</taxon>
        <taxon>Streptophyta</taxon>
        <taxon>Embryophyta</taxon>
        <taxon>Tracheophyta</taxon>
        <taxon>Spermatophyta</taxon>
        <taxon>Magnoliopsida</taxon>
        <taxon>eudicotyledons</taxon>
        <taxon>Gunneridae</taxon>
        <taxon>Pentapetalae</taxon>
        <taxon>rosids</taxon>
        <taxon>fabids</taxon>
        <taxon>Fabales</taxon>
        <taxon>Fabaceae</taxon>
        <taxon>Papilionoideae</taxon>
        <taxon>50 kb inversion clade</taxon>
        <taxon>NPAAA clade</taxon>
        <taxon>indigoferoid/millettioid clade</taxon>
        <taxon>Phaseoleae</taxon>
        <taxon>Sphenostylis</taxon>
    </lineage>
</organism>
<evidence type="ECO:0000313" key="1">
    <source>
        <dbReference type="EMBL" id="CAJ1932300.1"/>
    </source>
</evidence>
<evidence type="ECO:0000313" key="3">
    <source>
        <dbReference type="Proteomes" id="UP001189624"/>
    </source>
</evidence>
<dbReference type="EMBL" id="OY731399">
    <property type="protein sequence ID" value="CAJ1932300.1"/>
    <property type="molecule type" value="Genomic_DNA"/>
</dbReference>
<reference evidence="1" key="1">
    <citation type="submission" date="2023-10" db="EMBL/GenBank/DDBJ databases">
        <authorList>
            <person name="Domelevo Entfellner J.-B."/>
        </authorList>
    </citation>
    <scope>NUCLEOTIDE SEQUENCE</scope>
</reference>